<keyword evidence="4" id="KW-1185">Reference proteome</keyword>
<gene>
    <name evidence="3" type="ORF">ES288_D13G241500v1</name>
</gene>
<sequence length="286" mass="32947">MQQHLFFYFEAPDTKFSLPFLRLLSNILSPYHDVFQYVRFNGDLVIAGALFIFINVTIATIFLISRLCPHKTPYVADDYNSSSSLPPSLHRPPSFLSRIKSFNFSTYRFPLSNPDIDDDSAAYRLERAPSVLERVKSFNFYRYSYSPQSPETACIEPVQQSLLSRAPSLLERVKSFYKPDSVKPKETELTGTDSNCSETGLGPVHGEVKRVQSEPTVTQRELSEKMKKSRRKVEKEEEEVEKTTPFQDEDHSVDAKADDFINKFKQQLKLQRLDSILRHRKCSNGK</sequence>
<dbReference type="PANTHER" id="PTHR33098">
    <property type="entry name" value="COTTON FIBER (DUF761)"/>
    <property type="match status" value="1"/>
</dbReference>
<accession>A0A5D2A1B9</accession>
<name>A0A5D2A1B9_GOSDA</name>
<reference evidence="3 4" key="1">
    <citation type="submission" date="2019-06" db="EMBL/GenBank/DDBJ databases">
        <title>WGS assembly of Gossypium darwinii.</title>
        <authorList>
            <person name="Chen Z.J."/>
            <person name="Sreedasyam A."/>
            <person name="Ando A."/>
            <person name="Song Q."/>
            <person name="De L."/>
            <person name="Hulse-Kemp A."/>
            <person name="Ding M."/>
            <person name="Ye W."/>
            <person name="Kirkbride R."/>
            <person name="Jenkins J."/>
            <person name="Plott C."/>
            <person name="Lovell J."/>
            <person name="Lin Y.-M."/>
            <person name="Vaughn R."/>
            <person name="Liu B."/>
            <person name="Li W."/>
            <person name="Simpson S."/>
            <person name="Scheffler B."/>
            <person name="Saski C."/>
            <person name="Grover C."/>
            <person name="Hu G."/>
            <person name="Conover J."/>
            <person name="Carlson J."/>
            <person name="Shu S."/>
            <person name="Boston L."/>
            <person name="Williams M."/>
            <person name="Peterson D."/>
            <person name="Mcgee K."/>
            <person name="Jones D."/>
            <person name="Wendel J."/>
            <person name="Stelly D."/>
            <person name="Grimwood J."/>
            <person name="Schmutz J."/>
        </authorList>
    </citation>
    <scope>NUCLEOTIDE SEQUENCE [LARGE SCALE GENOMIC DNA]</scope>
    <source>
        <strain evidence="3">1808015.09</strain>
    </source>
</reference>
<evidence type="ECO:0000313" key="3">
    <source>
        <dbReference type="EMBL" id="TYG38664.1"/>
    </source>
</evidence>
<keyword evidence="2" id="KW-0812">Transmembrane</keyword>
<protein>
    <recommendedName>
        <fullName evidence="5">DUF4408 domain-containing protein</fullName>
    </recommendedName>
</protein>
<dbReference type="Proteomes" id="UP000323506">
    <property type="component" value="Chromosome D13"/>
</dbReference>
<organism evidence="3 4">
    <name type="scientific">Gossypium darwinii</name>
    <name type="common">Darwin's cotton</name>
    <name type="synonym">Gossypium barbadense var. darwinii</name>
    <dbReference type="NCBI Taxonomy" id="34276"/>
    <lineage>
        <taxon>Eukaryota</taxon>
        <taxon>Viridiplantae</taxon>
        <taxon>Streptophyta</taxon>
        <taxon>Embryophyta</taxon>
        <taxon>Tracheophyta</taxon>
        <taxon>Spermatophyta</taxon>
        <taxon>Magnoliopsida</taxon>
        <taxon>eudicotyledons</taxon>
        <taxon>Gunneridae</taxon>
        <taxon>Pentapetalae</taxon>
        <taxon>rosids</taxon>
        <taxon>malvids</taxon>
        <taxon>Malvales</taxon>
        <taxon>Malvaceae</taxon>
        <taxon>Malvoideae</taxon>
        <taxon>Gossypium</taxon>
    </lineage>
</organism>
<dbReference type="InterPro" id="IPR008480">
    <property type="entry name" value="DUF761_pln"/>
</dbReference>
<proteinExistence type="predicted"/>
<evidence type="ECO:0000256" key="1">
    <source>
        <dbReference type="SAM" id="MobiDB-lite"/>
    </source>
</evidence>
<feature type="transmembrane region" description="Helical" evidence="2">
    <location>
        <begin position="44"/>
        <end position="64"/>
    </location>
</feature>
<evidence type="ECO:0000313" key="4">
    <source>
        <dbReference type="Proteomes" id="UP000323506"/>
    </source>
</evidence>
<dbReference type="AlphaFoldDB" id="A0A5D2A1B9"/>
<feature type="region of interest" description="Disordered" evidence="1">
    <location>
        <begin position="182"/>
        <end position="251"/>
    </location>
</feature>
<feature type="compositionally biased region" description="Polar residues" evidence="1">
    <location>
        <begin position="189"/>
        <end position="198"/>
    </location>
</feature>
<keyword evidence="2" id="KW-0472">Membrane</keyword>
<keyword evidence="2" id="KW-1133">Transmembrane helix</keyword>
<evidence type="ECO:0008006" key="5">
    <source>
        <dbReference type="Google" id="ProtNLM"/>
    </source>
</evidence>
<dbReference type="Pfam" id="PF05553">
    <property type="entry name" value="DUF761"/>
    <property type="match status" value="1"/>
</dbReference>
<evidence type="ECO:0000256" key="2">
    <source>
        <dbReference type="SAM" id="Phobius"/>
    </source>
</evidence>
<dbReference type="EMBL" id="CM017713">
    <property type="protein sequence ID" value="TYG38664.1"/>
    <property type="molecule type" value="Genomic_DNA"/>
</dbReference>
<dbReference type="PANTHER" id="PTHR33098:SF57">
    <property type="entry name" value="DUF4408 DOMAIN PROTEIN"/>
    <property type="match status" value="1"/>
</dbReference>